<dbReference type="RefSeq" id="XP_067921497.1">
    <property type="nucleotide sequence ID" value="XM_068066528.1"/>
</dbReference>
<feature type="domain" description="PAZ" evidence="2">
    <location>
        <begin position="222"/>
        <end position="321"/>
    </location>
</feature>
<dbReference type="PANTHER" id="PTHR22891">
    <property type="entry name" value="EUKARYOTIC TRANSLATION INITIATION FACTOR 2C"/>
    <property type="match status" value="1"/>
</dbReference>
<dbReference type="InterPro" id="IPR012337">
    <property type="entry name" value="RNaseH-like_sf"/>
</dbReference>
<dbReference type="Proteomes" id="UP000221165">
    <property type="component" value="Unassembled WGS sequence"/>
</dbReference>
<feature type="region of interest" description="Disordered" evidence="1">
    <location>
        <begin position="1152"/>
        <end position="1186"/>
    </location>
</feature>
<comment type="caution">
    <text evidence="3">The sequence shown here is derived from an EMBL/GenBank/DDBJ whole genome shotgun (WGS) entry which is preliminary data.</text>
</comment>
<dbReference type="InterPro" id="IPR036397">
    <property type="entry name" value="RNaseH_sf"/>
</dbReference>
<name>A0A2C6KUD3_9APIC</name>
<dbReference type="InterPro" id="IPR036085">
    <property type="entry name" value="PAZ_dom_sf"/>
</dbReference>
<dbReference type="EMBL" id="MIGC01003206">
    <property type="protein sequence ID" value="PHJ19804.1"/>
    <property type="molecule type" value="Genomic_DNA"/>
</dbReference>
<dbReference type="SUPFAM" id="SSF101690">
    <property type="entry name" value="PAZ domain"/>
    <property type="match status" value="1"/>
</dbReference>
<proteinExistence type="predicted"/>
<gene>
    <name evidence="3" type="ORF">CSUI_006365</name>
</gene>
<feature type="region of interest" description="Disordered" evidence="1">
    <location>
        <begin position="796"/>
        <end position="829"/>
    </location>
</feature>
<evidence type="ECO:0000313" key="3">
    <source>
        <dbReference type="EMBL" id="PHJ19804.1"/>
    </source>
</evidence>
<dbReference type="GeneID" id="94429739"/>
<dbReference type="CDD" id="cd02846">
    <property type="entry name" value="PAZ_argonaute_like"/>
    <property type="match status" value="1"/>
</dbReference>
<dbReference type="InterPro" id="IPR003100">
    <property type="entry name" value="PAZ_dom"/>
</dbReference>
<dbReference type="PROSITE" id="PS50821">
    <property type="entry name" value="PAZ"/>
    <property type="match status" value="1"/>
</dbReference>
<protein>
    <submittedName>
        <fullName evidence="3">Piwi-like protein 4</fullName>
    </submittedName>
</protein>
<reference evidence="3 4" key="1">
    <citation type="journal article" date="2017" name="Int. J. Parasitol.">
        <title>The genome of the protozoan parasite Cystoisospora suis and a reverse vaccinology approach to identify vaccine candidates.</title>
        <authorList>
            <person name="Palmieri N."/>
            <person name="Shrestha A."/>
            <person name="Ruttkowski B."/>
            <person name="Beck T."/>
            <person name="Vogl C."/>
            <person name="Tomley F."/>
            <person name="Blake D.P."/>
            <person name="Joachim A."/>
        </authorList>
    </citation>
    <scope>NUCLEOTIDE SEQUENCE [LARGE SCALE GENOMIC DNA]</scope>
    <source>
        <strain evidence="3 4">Wien I</strain>
    </source>
</reference>
<dbReference type="AlphaFoldDB" id="A0A2C6KUD3"/>
<organism evidence="3 4">
    <name type="scientific">Cystoisospora suis</name>
    <dbReference type="NCBI Taxonomy" id="483139"/>
    <lineage>
        <taxon>Eukaryota</taxon>
        <taxon>Sar</taxon>
        <taxon>Alveolata</taxon>
        <taxon>Apicomplexa</taxon>
        <taxon>Conoidasida</taxon>
        <taxon>Coccidia</taxon>
        <taxon>Eucoccidiorida</taxon>
        <taxon>Eimeriorina</taxon>
        <taxon>Sarcocystidae</taxon>
        <taxon>Cystoisospora</taxon>
    </lineage>
</organism>
<dbReference type="GO" id="GO:0003723">
    <property type="term" value="F:RNA binding"/>
    <property type="evidence" value="ECO:0007669"/>
    <property type="project" value="InterPro"/>
</dbReference>
<dbReference type="SUPFAM" id="SSF53098">
    <property type="entry name" value="Ribonuclease H-like"/>
    <property type="match status" value="1"/>
</dbReference>
<evidence type="ECO:0000256" key="1">
    <source>
        <dbReference type="SAM" id="MobiDB-lite"/>
    </source>
</evidence>
<dbReference type="VEuPathDB" id="ToxoDB:CSUI_006365"/>
<dbReference type="Gene3D" id="2.170.260.10">
    <property type="entry name" value="paz domain"/>
    <property type="match status" value="1"/>
</dbReference>
<dbReference type="OrthoDB" id="445936at2759"/>
<dbReference type="InterPro" id="IPR003165">
    <property type="entry name" value="Piwi"/>
</dbReference>
<sequence>IVPVGKFQITVFVVRIKQDGIPVEDRAVRRRVYDQAEHEVFGGEERAWRDPGAHQGGTGGRNRRLLRPVFYDDASGWLFVRDQAKAETIAGQGSCCIALPRSESRDRAADTGGTSEEERTEETEGEVVTYEVDFDPDSSVVIDESGFMDPNKTQYLRPFLRGPLNNFIERASYARLMQGMYVNLKKAVSEEKLPAMRIKVQLTPQCWTMQVDPTSRRLEGISIWTLLQTVRYAPRNLENKLCVSTHATPRLYRIVEILMDKTPQTVHFQRRNSEEKLSVHDYFREHYNINLGPCPIAVCSPASGNKKDRCYLPTELLRLFAFTPQVAPGTRRVLIPRSSQERLTETYSLVATLLEDQEARRELRAYGIDFAGTEPIDIKKYVKDLGRQMAASCDEENGRSYGAAMLTWGQDGGGGAAAETAPLCTDFRQQYCRRRISPSFTVQLGSRWLLVVCASNARRAQEIQRMVIDTVEATVRRYSICMGKPGDVLLFSKSHEDWGISDGVNNDRDDCDPHFEMRKRELRELIGEARNRRKDYWIGAVVVLGYDQDGVNDKVRVGVKQIAIQLDFPVQCCKQATVSRFKDMGGMDKSPNMWWNVYVQFQTKVVDSPRVETGIPWQAADLFAPLNRVPAKMPESVRAIAIATNNVLDKERRRHMVVAMVGGRNSEHTRFVSYVGSSPASQVHGQVLKNFASHFKPFWRKLCRHFDRPRGNVSQPMSHLLIYRSAASGDAQHGLLLEYEVAKIEEIIQGDLGKFSYNAEEKVLDIEHAMFDMFTSASFDVCFYLMHRGAAMTTAEGGKLGPYSGGERPEGRRGGTESRDKGSGERKRLRGNVIGPKTLRVDFGKDAGLSDYGPDLTLPYVVVVDVEPSTAKLKVVQLNAPRGERLIGFFLPVGFSKLLGRFASFVCAAVAEVRILVKKGNSDLKHEGQGESGSGPDSGQAQEKELPFKISLLGYDEVPASELEAQGLQGPFSDEKDENGDPLPTFFVDLPPDIIPLVREGDVLNCTRLHATVVLQRVAVNLLVNPSRPLTPLRFFTSSDRCIQSLPVGSFVDSGPLFRYDPKTRQQENVFLLATADPKKGSPSASEFHILQNESGWSREYLAAVSLKMCHLYYNWAGTVKHPHLVAMALQIARQWDIYVGRTSLDLEEELEVNGDDKSPAEHPEEGGRGTEDEGSKRTRQDEQGGCFRIGESLDSKGLVLAKDNYKEMKKVILGAASYIMETAFML</sequence>
<dbReference type="Pfam" id="PF02170">
    <property type="entry name" value="PAZ"/>
    <property type="match status" value="1"/>
</dbReference>
<evidence type="ECO:0000259" key="2">
    <source>
        <dbReference type="PROSITE" id="PS50821"/>
    </source>
</evidence>
<feature type="compositionally biased region" description="Basic and acidic residues" evidence="1">
    <location>
        <begin position="1155"/>
        <end position="1183"/>
    </location>
</feature>
<dbReference type="Gene3D" id="3.30.420.10">
    <property type="entry name" value="Ribonuclease H-like superfamily/Ribonuclease H"/>
    <property type="match status" value="1"/>
</dbReference>
<feature type="region of interest" description="Disordered" evidence="1">
    <location>
        <begin position="101"/>
        <end position="126"/>
    </location>
</feature>
<accession>A0A2C6KUD3</accession>
<feature type="compositionally biased region" description="Basic and acidic residues" evidence="1">
    <location>
        <begin position="807"/>
        <end position="826"/>
    </location>
</feature>
<dbReference type="Pfam" id="PF02171">
    <property type="entry name" value="Piwi"/>
    <property type="match status" value="1"/>
</dbReference>
<evidence type="ECO:0000313" key="4">
    <source>
        <dbReference type="Proteomes" id="UP000221165"/>
    </source>
</evidence>
<keyword evidence="4" id="KW-1185">Reference proteome</keyword>
<feature type="non-terminal residue" evidence="3">
    <location>
        <position position="1"/>
    </location>
</feature>